<reference evidence="1 2" key="1">
    <citation type="submission" date="2021-06" db="EMBL/GenBank/DDBJ databases">
        <authorList>
            <person name="Lee D.H."/>
        </authorList>
    </citation>
    <scope>NUCLEOTIDE SEQUENCE [LARGE SCALE GENOMIC DNA]</scope>
    <source>
        <strain evidence="1 2">MMS21-HV4-11</strain>
    </source>
</reference>
<evidence type="ECO:0000313" key="1">
    <source>
        <dbReference type="EMBL" id="MBU8876581.1"/>
    </source>
</evidence>
<protein>
    <submittedName>
        <fullName evidence="1">TIGR02444 family protein</fullName>
    </submittedName>
</protein>
<dbReference type="NCBIfam" id="TIGR02444">
    <property type="entry name" value="TIGR02444 family protein"/>
    <property type="match status" value="1"/>
</dbReference>
<dbReference type="Proteomes" id="UP000727907">
    <property type="component" value="Unassembled WGS sequence"/>
</dbReference>
<dbReference type="InterPro" id="IPR012659">
    <property type="entry name" value="CHP02444"/>
</dbReference>
<organism evidence="1 2">
    <name type="scientific">Reyranella humidisoli</name>
    <dbReference type="NCBI Taxonomy" id="2849149"/>
    <lineage>
        <taxon>Bacteria</taxon>
        <taxon>Pseudomonadati</taxon>
        <taxon>Pseudomonadota</taxon>
        <taxon>Alphaproteobacteria</taxon>
        <taxon>Hyphomicrobiales</taxon>
        <taxon>Reyranellaceae</taxon>
        <taxon>Reyranella</taxon>
    </lineage>
</organism>
<comment type="caution">
    <text evidence="1">The sequence shown here is derived from an EMBL/GenBank/DDBJ whole genome shotgun (WGS) entry which is preliminary data.</text>
</comment>
<sequence>MSDFLPHPFWNFSLELYAGEGVAEACLDLQERRGCDVNILLFCCWLGASGRPTLTADRLRSILAASDAWQSEVVKPLREMRRRLKDNVWPGALPETVDAVRRRVADAELAAEHAEQLKLASLHSPSPDRERPPEKRLRAAVGNLGVYAVCLGVVPDDKDRKAVAALMRATFPALAPPEVAEAVGLAA</sequence>
<dbReference type="EMBL" id="JAHOPB010000002">
    <property type="protein sequence ID" value="MBU8876581.1"/>
    <property type="molecule type" value="Genomic_DNA"/>
</dbReference>
<dbReference type="Pfam" id="PF09523">
    <property type="entry name" value="DUF2390"/>
    <property type="match status" value="1"/>
</dbReference>
<gene>
    <name evidence="1" type="ORF">KQ910_22600</name>
</gene>
<evidence type="ECO:0000313" key="2">
    <source>
        <dbReference type="Proteomes" id="UP000727907"/>
    </source>
</evidence>
<dbReference type="RefSeq" id="WP_216965483.1">
    <property type="nucleotide sequence ID" value="NZ_JAHOPB010000002.1"/>
</dbReference>
<proteinExistence type="predicted"/>
<keyword evidence="2" id="KW-1185">Reference proteome</keyword>
<name>A0ABS6IPP3_9HYPH</name>
<accession>A0ABS6IPP3</accession>